<evidence type="ECO:0000256" key="1">
    <source>
        <dbReference type="SAM" id="Phobius"/>
    </source>
</evidence>
<protein>
    <submittedName>
        <fullName evidence="2">AzlD domain-containing protein</fullName>
    </submittedName>
</protein>
<dbReference type="InterPro" id="IPR008407">
    <property type="entry name" value="Brnchd-chn_aa_trnsp_AzlD"/>
</dbReference>
<keyword evidence="1" id="KW-0812">Transmembrane</keyword>
<gene>
    <name evidence="2" type="ORF">ACFO0B_30495</name>
</gene>
<reference evidence="3" key="1">
    <citation type="journal article" date="2019" name="Int. J. Syst. Evol. Microbiol.">
        <title>The Global Catalogue of Microorganisms (GCM) 10K type strain sequencing project: providing services to taxonomists for standard genome sequencing and annotation.</title>
        <authorList>
            <consortium name="The Broad Institute Genomics Platform"/>
            <consortium name="The Broad Institute Genome Sequencing Center for Infectious Disease"/>
            <person name="Wu L."/>
            <person name="Ma J."/>
        </authorList>
    </citation>
    <scope>NUCLEOTIDE SEQUENCE [LARGE SCALE GENOMIC DNA]</scope>
    <source>
        <strain evidence="3">CGMCC 4.7330</strain>
    </source>
</reference>
<accession>A0ABV8E449</accession>
<dbReference type="Pfam" id="PF05437">
    <property type="entry name" value="AzlD"/>
    <property type="match status" value="1"/>
</dbReference>
<proteinExistence type="predicted"/>
<sequence>MLALAAGTYALRAAGPVLRERVRFPARVTELLEIAAVVLLAAMMATRTFPLGEPIGLALPCGVAVAGVLAWRRAPLLVVVLAAAGVTAGLRLLGVA</sequence>
<feature type="transmembrane region" description="Helical" evidence="1">
    <location>
        <begin position="76"/>
        <end position="94"/>
    </location>
</feature>
<evidence type="ECO:0000313" key="2">
    <source>
        <dbReference type="EMBL" id="MFC3966336.1"/>
    </source>
</evidence>
<keyword evidence="1" id="KW-1133">Transmembrane helix</keyword>
<keyword evidence="1" id="KW-0472">Membrane</keyword>
<dbReference type="Proteomes" id="UP001595696">
    <property type="component" value="Unassembled WGS sequence"/>
</dbReference>
<name>A0ABV8E449_9NOCA</name>
<keyword evidence="3" id="KW-1185">Reference proteome</keyword>
<feature type="transmembrane region" description="Helical" evidence="1">
    <location>
        <begin position="55"/>
        <end position="71"/>
    </location>
</feature>
<dbReference type="RefSeq" id="WP_378617302.1">
    <property type="nucleotide sequence ID" value="NZ_JBHSAX010000033.1"/>
</dbReference>
<organism evidence="2 3">
    <name type="scientific">Nocardia jiangsuensis</name>
    <dbReference type="NCBI Taxonomy" id="1691563"/>
    <lineage>
        <taxon>Bacteria</taxon>
        <taxon>Bacillati</taxon>
        <taxon>Actinomycetota</taxon>
        <taxon>Actinomycetes</taxon>
        <taxon>Mycobacteriales</taxon>
        <taxon>Nocardiaceae</taxon>
        <taxon>Nocardia</taxon>
    </lineage>
</organism>
<comment type="caution">
    <text evidence="2">The sequence shown here is derived from an EMBL/GenBank/DDBJ whole genome shotgun (WGS) entry which is preliminary data.</text>
</comment>
<evidence type="ECO:0000313" key="3">
    <source>
        <dbReference type="Proteomes" id="UP001595696"/>
    </source>
</evidence>
<dbReference type="EMBL" id="JBHSAX010000033">
    <property type="protein sequence ID" value="MFC3966336.1"/>
    <property type="molecule type" value="Genomic_DNA"/>
</dbReference>